<dbReference type="EMBL" id="CP004350">
    <property type="protein sequence ID" value="AHI18948.1"/>
    <property type="molecule type" value="Genomic_DNA"/>
</dbReference>
<organism evidence="2 3">
    <name type="scientific">Corynebacterium casei LMG S-19264</name>
    <dbReference type="NCBI Taxonomy" id="1285583"/>
    <lineage>
        <taxon>Bacteria</taxon>
        <taxon>Bacillati</taxon>
        <taxon>Actinomycetota</taxon>
        <taxon>Actinomycetes</taxon>
        <taxon>Mycobacteriales</taxon>
        <taxon>Corynebacteriaceae</taxon>
        <taxon>Corynebacterium</taxon>
    </lineage>
</organism>
<proteinExistence type="predicted"/>
<reference evidence="3" key="1">
    <citation type="submission" date="2013-02" db="EMBL/GenBank/DDBJ databases">
        <title>The complete genome sequence of Corynebacterium casei LMG S-19264 (=DSM 44701).</title>
        <authorList>
            <person name="Ruckert C."/>
            <person name="Albersmeier A."/>
            <person name="Kalinowski J."/>
        </authorList>
    </citation>
    <scope>NUCLEOTIDE SEQUENCE [LARGE SCALE GENOMIC DNA]</scope>
    <source>
        <strain evidence="3">LMG S-19264</strain>
    </source>
</reference>
<protein>
    <submittedName>
        <fullName evidence="2">Flavin reductase like domain-containing protein</fullName>
    </submittedName>
</protein>
<dbReference type="Pfam" id="PF01613">
    <property type="entry name" value="Flavin_Reduct"/>
    <property type="match status" value="1"/>
</dbReference>
<dbReference type="InterPro" id="IPR012349">
    <property type="entry name" value="Split_barrel_FMN-bd"/>
</dbReference>
<accession>A0ABN4CB74</accession>
<name>A0ABN4CB74_9CORY</name>
<sequence>MPTTFSPVALRPVLAQAPTPITAVAGLVDGQPTSMVVDDATATFTTRLVEEITTGDHTLAVLEALDATSYAEQTPLIFHNSQFKPH</sequence>
<evidence type="ECO:0000313" key="2">
    <source>
        <dbReference type="EMBL" id="AHI18948.1"/>
    </source>
</evidence>
<feature type="domain" description="Flavin reductase like" evidence="1">
    <location>
        <begin position="33"/>
        <end position="84"/>
    </location>
</feature>
<dbReference type="SUPFAM" id="SSF50475">
    <property type="entry name" value="FMN-binding split barrel"/>
    <property type="match status" value="1"/>
</dbReference>
<evidence type="ECO:0000259" key="1">
    <source>
        <dbReference type="Pfam" id="PF01613"/>
    </source>
</evidence>
<keyword evidence="3" id="KW-1185">Reference proteome</keyword>
<dbReference type="InterPro" id="IPR002563">
    <property type="entry name" value="Flavin_Rdtase-like_dom"/>
</dbReference>
<gene>
    <name evidence="2" type="ORF">CCASEI_01815</name>
</gene>
<dbReference type="RefSeq" id="WP_025386975.1">
    <property type="nucleotide sequence ID" value="NZ_CP004350.1"/>
</dbReference>
<dbReference type="GeneID" id="82876564"/>
<dbReference type="Gene3D" id="2.30.110.10">
    <property type="entry name" value="Electron Transport, Fmn-binding Protein, Chain A"/>
    <property type="match status" value="1"/>
</dbReference>
<evidence type="ECO:0000313" key="3">
    <source>
        <dbReference type="Proteomes" id="UP000019226"/>
    </source>
</evidence>
<dbReference type="Proteomes" id="UP000019226">
    <property type="component" value="Chromosome"/>
</dbReference>